<feature type="transmembrane region" description="Helical" evidence="3">
    <location>
        <begin position="33"/>
        <end position="53"/>
    </location>
</feature>
<dbReference type="InterPro" id="IPR050469">
    <property type="entry name" value="Diguanylate_Cyclase"/>
</dbReference>
<organism evidence="5 6">
    <name type="scientific">Hyphococcus aureus</name>
    <dbReference type="NCBI Taxonomy" id="2666033"/>
    <lineage>
        <taxon>Bacteria</taxon>
        <taxon>Pseudomonadati</taxon>
        <taxon>Pseudomonadota</taxon>
        <taxon>Alphaproteobacteria</taxon>
        <taxon>Parvularculales</taxon>
        <taxon>Parvularculaceae</taxon>
        <taxon>Hyphococcus</taxon>
    </lineage>
</organism>
<feature type="transmembrane region" description="Helical" evidence="3">
    <location>
        <begin position="6"/>
        <end position="26"/>
    </location>
</feature>
<keyword evidence="5" id="KW-0808">Transferase</keyword>
<dbReference type="GO" id="GO:0052621">
    <property type="term" value="F:diguanylate cyclase activity"/>
    <property type="evidence" value="ECO:0007669"/>
    <property type="project" value="UniProtKB-EC"/>
</dbReference>
<dbReference type="EMBL" id="JBHPON010000002">
    <property type="protein sequence ID" value="MFC6036875.1"/>
    <property type="molecule type" value="Genomic_DNA"/>
</dbReference>
<keyword evidence="3" id="KW-0812">Transmembrane</keyword>
<dbReference type="PANTHER" id="PTHR45138">
    <property type="entry name" value="REGULATORY COMPONENTS OF SENSORY TRANSDUCTION SYSTEM"/>
    <property type="match status" value="1"/>
</dbReference>
<evidence type="ECO:0000313" key="6">
    <source>
        <dbReference type="Proteomes" id="UP001596116"/>
    </source>
</evidence>
<comment type="catalytic activity">
    <reaction evidence="2">
        <text>2 GTP = 3',3'-c-di-GMP + 2 diphosphate</text>
        <dbReference type="Rhea" id="RHEA:24898"/>
        <dbReference type="ChEBI" id="CHEBI:33019"/>
        <dbReference type="ChEBI" id="CHEBI:37565"/>
        <dbReference type="ChEBI" id="CHEBI:58805"/>
        <dbReference type="EC" id="2.7.7.65"/>
    </reaction>
</comment>
<dbReference type="PROSITE" id="PS50887">
    <property type="entry name" value="GGDEF"/>
    <property type="match status" value="1"/>
</dbReference>
<reference evidence="5 6" key="1">
    <citation type="submission" date="2024-09" db="EMBL/GenBank/DDBJ databases">
        <authorList>
            <person name="Zhang Z.-H."/>
        </authorList>
    </citation>
    <scope>NUCLEOTIDE SEQUENCE [LARGE SCALE GENOMIC DNA]</scope>
    <source>
        <strain evidence="5 6">HHTR114</strain>
    </source>
</reference>
<keyword evidence="3" id="KW-1133">Transmembrane helix</keyword>
<evidence type="ECO:0000259" key="4">
    <source>
        <dbReference type="PROSITE" id="PS50887"/>
    </source>
</evidence>
<protein>
    <recommendedName>
        <fullName evidence="1">diguanylate cyclase</fullName>
        <ecNumber evidence="1">2.7.7.65</ecNumber>
    </recommendedName>
</protein>
<gene>
    <name evidence="5" type="ORF">ACFMB1_15050</name>
</gene>
<keyword evidence="3" id="KW-0472">Membrane</keyword>
<dbReference type="NCBIfam" id="TIGR00254">
    <property type="entry name" value="GGDEF"/>
    <property type="match status" value="1"/>
</dbReference>
<feature type="transmembrane region" description="Helical" evidence="3">
    <location>
        <begin position="185"/>
        <end position="208"/>
    </location>
</feature>
<dbReference type="InterPro" id="IPR043128">
    <property type="entry name" value="Rev_trsase/Diguanyl_cyclase"/>
</dbReference>
<feature type="transmembrane region" description="Helical" evidence="3">
    <location>
        <begin position="59"/>
        <end position="84"/>
    </location>
</feature>
<feature type="domain" description="GGDEF" evidence="4">
    <location>
        <begin position="249"/>
        <end position="383"/>
    </location>
</feature>
<evidence type="ECO:0000313" key="5">
    <source>
        <dbReference type="EMBL" id="MFC6036875.1"/>
    </source>
</evidence>
<evidence type="ECO:0000256" key="3">
    <source>
        <dbReference type="SAM" id="Phobius"/>
    </source>
</evidence>
<feature type="transmembrane region" description="Helical" evidence="3">
    <location>
        <begin position="149"/>
        <end position="173"/>
    </location>
</feature>
<dbReference type="CDD" id="cd01949">
    <property type="entry name" value="GGDEF"/>
    <property type="match status" value="1"/>
</dbReference>
<accession>A0ABW1KXR9</accession>
<dbReference type="Gene3D" id="3.30.70.270">
    <property type="match status" value="1"/>
</dbReference>
<dbReference type="SMART" id="SM00267">
    <property type="entry name" value="GGDEF"/>
    <property type="match status" value="1"/>
</dbReference>
<feature type="transmembrane region" description="Helical" evidence="3">
    <location>
        <begin position="91"/>
        <end position="108"/>
    </location>
</feature>
<evidence type="ECO:0000256" key="2">
    <source>
        <dbReference type="ARBA" id="ARBA00034247"/>
    </source>
</evidence>
<dbReference type="InterPro" id="IPR000160">
    <property type="entry name" value="GGDEF_dom"/>
</dbReference>
<dbReference type="PANTHER" id="PTHR45138:SF9">
    <property type="entry name" value="DIGUANYLATE CYCLASE DGCM-RELATED"/>
    <property type="match status" value="1"/>
</dbReference>
<comment type="caution">
    <text evidence="5">The sequence shown here is derived from an EMBL/GenBank/DDBJ whole genome shotgun (WGS) entry which is preliminary data.</text>
</comment>
<dbReference type="SUPFAM" id="SSF55073">
    <property type="entry name" value="Nucleotide cyclase"/>
    <property type="match status" value="1"/>
</dbReference>
<dbReference type="Proteomes" id="UP001596116">
    <property type="component" value="Unassembled WGS sequence"/>
</dbReference>
<keyword evidence="5" id="KW-0548">Nucleotidyltransferase</keyword>
<dbReference type="RefSeq" id="WP_379881877.1">
    <property type="nucleotide sequence ID" value="NZ_JBHPON010000002.1"/>
</dbReference>
<evidence type="ECO:0000256" key="1">
    <source>
        <dbReference type="ARBA" id="ARBA00012528"/>
    </source>
</evidence>
<feature type="transmembrane region" description="Helical" evidence="3">
    <location>
        <begin position="114"/>
        <end position="137"/>
    </location>
</feature>
<keyword evidence="6" id="KW-1185">Reference proteome</keyword>
<sequence length="410" mass="44893">MQAESYFQLLNPLVFLLFSAGFFAVNAVRPSRAVLMLAISYLLGATAFTVDILEQADIFRIGAIAISGVYALTAVLSSAGVACLYRGSAPWKLFGAAFIIHMALYSWSYSTNGYGWTSSFLANFGCGVIFSIGLIYIRNHLSRAIDKVIFWIYFVSCAQCFVRPVLLAYLSGWSFSASGFDQTDFVMALHFVVGACAVTTGMALLVACSTDIIDELQQRSVTDRLSGVYNRRGFEDAAESLLRMQKDNDFVAVILADIDHFKQVNDTRGHAFGDMVIAELGALFNQYADHDRIAGRIGGEEFAMLVIGEPVHVVKDLADALRRDFSKLRIDADHDDAASAFTASFGVALLQPDEGLLSVIARADEALYLSKNHGRNRVSCETDVQVEKLRTAANAHMRRKHRDGLIAAGL</sequence>
<proteinExistence type="predicted"/>
<dbReference type="Pfam" id="PF00990">
    <property type="entry name" value="GGDEF"/>
    <property type="match status" value="1"/>
</dbReference>
<dbReference type="EC" id="2.7.7.65" evidence="1"/>
<dbReference type="InterPro" id="IPR029787">
    <property type="entry name" value="Nucleotide_cyclase"/>
</dbReference>
<name>A0ABW1KXR9_9PROT</name>